<gene>
    <name evidence="1" type="ORF">AGERDE_LOCUS12304</name>
</gene>
<evidence type="ECO:0000313" key="1">
    <source>
        <dbReference type="EMBL" id="CAG8672074.1"/>
    </source>
</evidence>
<proteinExistence type="predicted"/>
<accession>A0A9N9EEY7</accession>
<keyword evidence="2" id="KW-1185">Reference proteome</keyword>
<name>A0A9N9EEY7_9GLOM</name>
<sequence length="66" mass="7807">MDQVEKKEFGRFAAQYMRDHPEADGDELTQKYDESKQGKQSMHVYWEDSLNTTGNAHCVWCPFMLF</sequence>
<reference evidence="1" key="1">
    <citation type="submission" date="2021-06" db="EMBL/GenBank/DDBJ databases">
        <authorList>
            <person name="Kallberg Y."/>
            <person name="Tangrot J."/>
            <person name="Rosling A."/>
        </authorList>
    </citation>
    <scope>NUCLEOTIDE SEQUENCE</scope>
    <source>
        <strain evidence="1">MT106</strain>
    </source>
</reference>
<dbReference type="AlphaFoldDB" id="A0A9N9EEY7"/>
<comment type="caution">
    <text evidence="1">The sequence shown here is derived from an EMBL/GenBank/DDBJ whole genome shotgun (WGS) entry which is preliminary data.</text>
</comment>
<dbReference type="Proteomes" id="UP000789831">
    <property type="component" value="Unassembled WGS sequence"/>
</dbReference>
<evidence type="ECO:0000313" key="2">
    <source>
        <dbReference type="Proteomes" id="UP000789831"/>
    </source>
</evidence>
<protein>
    <submittedName>
        <fullName evidence="1">12115_t:CDS:1</fullName>
    </submittedName>
</protein>
<dbReference type="OrthoDB" id="10633753at2759"/>
<feature type="non-terminal residue" evidence="1">
    <location>
        <position position="66"/>
    </location>
</feature>
<organism evidence="1 2">
    <name type="scientific">Ambispora gerdemannii</name>
    <dbReference type="NCBI Taxonomy" id="144530"/>
    <lineage>
        <taxon>Eukaryota</taxon>
        <taxon>Fungi</taxon>
        <taxon>Fungi incertae sedis</taxon>
        <taxon>Mucoromycota</taxon>
        <taxon>Glomeromycotina</taxon>
        <taxon>Glomeromycetes</taxon>
        <taxon>Archaeosporales</taxon>
        <taxon>Ambisporaceae</taxon>
        <taxon>Ambispora</taxon>
    </lineage>
</organism>
<dbReference type="EMBL" id="CAJVPL010007934">
    <property type="protein sequence ID" value="CAG8672074.1"/>
    <property type="molecule type" value="Genomic_DNA"/>
</dbReference>